<reference evidence="2" key="1">
    <citation type="journal article" date="2014" name="Int. J. Syst. Evol. Microbiol.">
        <title>Complete genome of a new Firmicutes species belonging to the dominant human colonic microbiota ('Ruminococcus bicirculans') reveals two chromosomes and a selective capacity to utilize plant glucans.</title>
        <authorList>
            <consortium name="NISC Comparative Sequencing Program"/>
            <person name="Wegmann U."/>
            <person name="Louis P."/>
            <person name="Goesmann A."/>
            <person name="Henrissat B."/>
            <person name="Duncan S.H."/>
            <person name="Flint H.J."/>
        </authorList>
    </citation>
    <scope>NUCLEOTIDE SEQUENCE</scope>
    <source>
        <strain evidence="2">NBRC 107710</strain>
    </source>
</reference>
<proteinExistence type="predicted"/>
<organism evidence="3 4">
    <name type="scientific">Methylobacterium brachythecii</name>
    <dbReference type="NCBI Taxonomy" id="1176177"/>
    <lineage>
        <taxon>Bacteria</taxon>
        <taxon>Pseudomonadati</taxon>
        <taxon>Pseudomonadota</taxon>
        <taxon>Alphaproteobacteria</taxon>
        <taxon>Hyphomicrobiales</taxon>
        <taxon>Methylobacteriaceae</taxon>
        <taxon>Methylobacterium</taxon>
    </lineage>
</organism>
<evidence type="ECO:0000313" key="5">
    <source>
        <dbReference type="Proteomes" id="UP001156881"/>
    </source>
</evidence>
<dbReference type="EMBL" id="BSPG01000045">
    <property type="protein sequence ID" value="GLS46565.1"/>
    <property type="molecule type" value="Genomic_DNA"/>
</dbReference>
<dbReference type="EMBL" id="JACIDN010000014">
    <property type="protein sequence ID" value="MBB3905577.1"/>
    <property type="molecule type" value="Genomic_DNA"/>
</dbReference>
<comment type="caution">
    <text evidence="3">The sequence shown here is derived from an EMBL/GenBank/DDBJ whole genome shotgun (WGS) entry which is preliminary data.</text>
</comment>
<protein>
    <recommendedName>
        <fullName evidence="1">HTH-like domain-containing protein</fullName>
    </recommendedName>
</protein>
<feature type="domain" description="HTH-like" evidence="1">
    <location>
        <begin position="35"/>
        <end position="65"/>
    </location>
</feature>
<evidence type="ECO:0000313" key="3">
    <source>
        <dbReference type="EMBL" id="MBB3905577.1"/>
    </source>
</evidence>
<reference evidence="2" key="4">
    <citation type="submission" date="2023-01" db="EMBL/GenBank/DDBJ databases">
        <title>Draft genome sequence of Methylobacterium brachythecii strain NBRC 107710.</title>
        <authorList>
            <person name="Sun Q."/>
            <person name="Mori K."/>
        </authorList>
    </citation>
    <scope>NUCLEOTIDE SEQUENCE</scope>
    <source>
        <strain evidence="2">NBRC 107710</strain>
    </source>
</reference>
<name>A0A7W6ALC0_9HYPH</name>
<dbReference type="Proteomes" id="UP001156881">
    <property type="component" value="Unassembled WGS sequence"/>
</dbReference>
<dbReference type="AlphaFoldDB" id="A0A7W6ALC0"/>
<reference evidence="5" key="2">
    <citation type="journal article" date="2019" name="Int. J. Syst. Evol. Microbiol.">
        <title>The Global Catalogue of Microorganisms (GCM) 10K type strain sequencing project: providing services to taxonomists for standard genome sequencing and annotation.</title>
        <authorList>
            <consortium name="The Broad Institute Genomics Platform"/>
            <consortium name="The Broad Institute Genome Sequencing Center for Infectious Disease"/>
            <person name="Wu L."/>
            <person name="Ma J."/>
        </authorList>
    </citation>
    <scope>NUCLEOTIDE SEQUENCE [LARGE SCALE GENOMIC DNA]</scope>
    <source>
        <strain evidence="5">NBRC 107710</strain>
    </source>
</reference>
<dbReference type="Proteomes" id="UP000517759">
    <property type="component" value="Unassembled WGS sequence"/>
</dbReference>
<evidence type="ECO:0000313" key="2">
    <source>
        <dbReference type="EMBL" id="GLS46565.1"/>
    </source>
</evidence>
<reference evidence="3 4" key="3">
    <citation type="submission" date="2020-08" db="EMBL/GenBank/DDBJ databases">
        <title>Genomic Encyclopedia of Type Strains, Phase IV (KMG-IV): sequencing the most valuable type-strain genomes for metagenomic binning, comparative biology and taxonomic classification.</title>
        <authorList>
            <person name="Goeker M."/>
        </authorList>
    </citation>
    <scope>NUCLEOTIDE SEQUENCE [LARGE SCALE GENOMIC DNA]</scope>
    <source>
        <strain evidence="3 4">DSM 24105</strain>
    </source>
</reference>
<keyword evidence="5" id="KW-1185">Reference proteome</keyword>
<dbReference type="Pfam" id="PF13276">
    <property type="entry name" value="HTH_21"/>
    <property type="match status" value="1"/>
</dbReference>
<dbReference type="InterPro" id="IPR025948">
    <property type="entry name" value="HTH-like_dom"/>
</dbReference>
<evidence type="ECO:0000259" key="1">
    <source>
        <dbReference type="Pfam" id="PF13276"/>
    </source>
</evidence>
<gene>
    <name evidence="2" type="ORF">GCM10007884_45590</name>
    <name evidence="3" type="ORF">GGR33_005117</name>
</gene>
<sequence>MTGLVKRASVLSTCVYDANRYEAPDPVKEKARSSALQYGRYGYRRITALLRREGWTVNVKRVARILIFPRFDGHEV</sequence>
<accession>A0A7W6ALC0</accession>
<evidence type="ECO:0000313" key="4">
    <source>
        <dbReference type="Proteomes" id="UP000517759"/>
    </source>
</evidence>